<dbReference type="Proteomes" id="UP001165283">
    <property type="component" value="Unassembled WGS sequence"/>
</dbReference>
<comment type="caution">
    <text evidence="5">The sequence shown here is derived from an EMBL/GenBank/DDBJ whole genome shotgun (WGS) entry which is preliminary data.</text>
</comment>
<evidence type="ECO:0000313" key="6">
    <source>
        <dbReference type="Proteomes" id="UP001165283"/>
    </source>
</evidence>
<evidence type="ECO:0000256" key="3">
    <source>
        <dbReference type="ARBA" id="ARBA00023098"/>
    </source>
</evidence>
<dbReference type="Gene3D" id="3.40.50.1820">
    <property type="entry name" value="alpha/beta hydrolase"/>
    <property type="match status" value="1"/>
</dbReference>
<keyword evidence="3" id="KW-0443">Lipid metabolism</keyword>
<sequence>MLLSPGSGEVRGQCTAWAEDLAGRGYVVAGLDHAYDSPVVVLTEGRTVRGATDPSVLDQLVRTRAADLGFALTRLGRLDRGEITGPLTGHLDASRAAVAGHSLGGAAALALIGEDLRFAAAVDLDGNPTDPSTRPHPQPVLAITSPRYDNPTGDHAVRLDRALDRSTTAGYRLTIPGSGHLSPTDLPLFLPPVLPSMFGSLDRDSGPRITADATAAFLDHTLRPVPTDPAAVLRRYGDVAVHPG</sequence>
<feature type="region of interest" description="Disordered" evidence="4">
    <location>
        <begin position="127"/>
        <end position="152"/>
    </location>
</feature>
<evidence type="ECO:0000256" key="1">
    <source>
        <dbReference type="ARBA" id="ARBA00022801"/>
    </source>
</evidence>
<protein>
    <recommendedName>
        <fullName evidence="7">Platelet-activating factor acetylhydrolase</fullName>
    </recommendedName>
</protein>
<dbReference type="Pfam" id="PF03403">
    <property type="entry name" value="PAF-AH_p_II"/>
    <property type="match status" value="1"/>
</dbReference>
<dbReference type="SUPFAM" id="SSF53474">
    <property type="entry name" value="alpha/beta-Hydrolases"/>
    <property type="match status" value="1"/>
</dbReference>
<dbReference type="PANTHER" id="PTHR10272:SF0">
    <property type="entry name" value="PLATELET-ACTIVATING FACTOR ACETYLHYDROLASE"/>
    <property type="match status" value="1"/>
</dbReference>
<dbReference type="EMBL" id="JAGSOV010000106">
    <property type="protein sequence ID" value="MCO1661064.1"/>
    <property type="molecule type" value="Genomic_DNA"/>
</dbReference>
<dbReference type="RefSeq" id="WP_252446577.1">
    <property type="nucleotide sequence ID" value="NZ_JAGSOV010000106.1"/>
</dbReference>
<gene>
    <name evidence="5" type="ORF">KDL28_39065</name>
</gene>
<proteinExistence type="predicted"/>
<evidence type="ECO:0000313" key="5">
    <source>
        <dbReference type="EMBL" id="MCO1661064.1"/>
    </source>
</evidence>
<evidence type="ECO:0008006" key="7">
    <source>
        <dbReference type="Google" id="ProtNLM"/>
    </source>
</evidence>
<keyword evidence="1" id="KW-0378">Hydrolase</keyword>
<dbReference type="InterPro" id="IPR029058">
    <property type="entry name" value="AB_hydrolase_fold"/>
</dbReference>
<keyword evidence="2" id="KW-0442">Lipid degradation</keyword>
<dbReference type="PANTHER" id="PTHR10272">
    <property type="entry name" value="PLATELET-ACTIVATING FACTOR ACETYLHYDROLASE"/>
    <property type="match status" value="1"/>
</dbReference>
<organism evidence="5 6">
    <name type="scientific">Pseudonocardia humida</name>
    <dbReference type="NCBI Taxonomy" id="2800819"/>
    <lineage>
        <taxon>Bacteria</taxon>
        <taxon>Bacillati</taxon>
        <taxon>Actinomycetota</taxon>
        <taxon>Actinomycetes</taxon>
        <taxon>Pseudonocardiales</taxon>
        <taxon>Pseudonocardiaceae</taxon>
        <taxon>Pseudonocardia</taxon>
    </lineage>
</organism>
<evidence type="ECO:0000256" key="4">
    <source>
        <dbReference type="SAM" id="MobiDB-lite"/>
    </source>
</evidence>
<keyword evidence="6" id="KW-1185">Reference proteome</keyword>
<evidence type="ECO:0000256" key="2">
    <source>
        <dbReference type="ARBA" id="ARBA00022963"/>
    </source>
</evidence>
<name>A0ABT1AE34_9PSEU</name>
<reference evidence="5" key="1">
    <citation type="submission" date="2021-04" db="EMBL/GenBank/DDBJ databases">
        <title>Pseudonocardia sp. nov., isolated from sandy soil of mangrove forest.</title>
        <authorList>
            <person name="Zan Z."/>
            <person name="Huang R."/>
            <person name="Liu W."/>
        </authorList>
    </citation>
    <scope>NUCLEOTIDE SEQUENCE</scope>
    <source>
        <strain evidence="5">S2-4</strain>
    </source>
</reference>
<accession>A0ABT1AE34</accession>